<evidence type="ECO:0000313" key="3">
    <source>
        <dbReference type="Proteomes" id="UP000011083"/>
    </source>
</evidence>
<gene>
    <name evidence="2" type="ORF">ACA1_053860</name>
</gene>
<organism evidence="2 3">
    <name type="scientific">Acanthamoeba castellanii (strain ATCC 30010 / Neff)</name>
    <dbReference type="NCBI Taxonomy" id="1257118"/>
    <lineage>
        <taxon>Eukaryota</taxon>
        <taxon>Amoebozoa</taxon>
        <taxon>Discosea</taxon>
        <taxon>Longamoebia</taxon>
        <taxon>Centramoebida</taxon>
        <taxon>Acanthamoebidae</taxon>
        <taxon>Acanthamoeba</taxon>
    </lineage>
</organism>
<dbReference type="GeneID" id="14921510"/>
<dbReference type="VEuPathDB" id="AmoebaDB:ACA1_053860"/>
<dbReference type="InterPro" id="IPR014756">
    <property type="entry name" value="Ig_E-set"/>
</dbReference>
<feature type="compositionally biased region" description="Basic residues" evidence="1">
    <location>
        <begin position="207"/>
        <end position="216"/>
    </location>
</feature>
<dbReference type="EMBL" id="KB007909">
    <property type="protein sequence ID" value="ELR20642.1"/>
    <property type="molecule type" value="Genomic_DNA"/>
</dbReference>
<dbReference type="OrthoDB" id="17882at2759"/>
<dbReference type="SUPFAM" id="SSF81296">
    <property type="entry name" value="E set domains"/>
    <property type="match status" value="1"/>
</dbReference>
<dbReference type="Proteomes" id="UP000011083">
    <property type="component" value="Unassembled WGS sequence"/>
</dbReference>
<feature type="compositionally biased region" description="Low complexity" evidence="1">
    <location>
        <begin position="82"/>
        <end position="105"/>
    </location>
</feature>
<proteinExistence type="predicted"/>
<feature type="region of interest" description="Disordered" evidence="1">
    <location>
        <begin position="79"/>
        <end position="105"/>
    </location>
</feature>
<keyword evidence="3" id="KW-1185">Reference proteome</keyword>
<evidence type="ECO:0000313" key="2">
    <source>
        <dbReference type="EMBL" id="ELR20642.1"/>
    </source>
</evidence>
<dbReference type="Gene3D" id="2.60.40.10">
    <property type="entry name" value="Immunoglobulins"/>
    <property type="match status" value="1"/>
</dbReference>
<feature type="region of interest" description="Disordered" evidence="1">
    <location>
        <begin position="205"/>
        <end position="293"/>
    </location>
</feature>
<protein>
    <submittedName>
        <fullName evidence="2">IPT/TIG domain containing protein</fullName>
    </submittedName>
</protein>
<feature type="compositionally biased region" description="Low complexity" evidence="1">
    <location>
        <begin position="337"/>
        <end position="350"/>
    </location>
</feature>
<sequence>MDLGFCFQDLGDGGDSFIKSFIEPSGHAYQDAMLEDLVSAQHGSHLGLSEDSGWDASFLHPSATPYGSTAHHRNHHYSHATSSSFAASSPSPASSSPSGRSSPAGSSLMALADYDEGGLLIGGGVHAGAAAAMGSMPPLGLSYFDLQAMGPMDMPDALGLYGLGGASSSSFNALDSPLMSAPPPAAAHRGGGARHVLNPVKQEHGHHFPYHHHHQQQQHQQHQQGALPASAPSKAGAGVPGMWSPPLDEPVQRKRKLAASRRPTLAGAASASDTIAEASTGCEQQKGGGGSSSKAGDLYELPLAVELAGALVGHRGVAVKLEERPEATTNAKHHHQQYGGKRQQQQQQQGEPVELVVERQPPVEVRTRTPSENRNFGVTVRITGHHDTPLPIQSVEVRLAYASSPEDVNQQILGGKKTVSLKEDGRATFDNLSMREASTKHGEREFCLEFVPLTKDGQPLGSFGTRTSAFYAYSHMKVLARRKSVKLRTLNKSHGSVHGGDKMHVIGQPFIKGPSLSIIFATPHGDVTALNPEMYSDSVLFFEAPPYPCPAIFSPYNRDPVREVKVMVQVTNDGRTMSNPLEFTYIADKPVHRADF</sequence>
<evidence type="ECO:0000256" key="1">
    <source>
        <dbReference type="SAM" id="MobiDB-lite"/>
    </source>
</evidence>
<reference evidence="2 3" key="1">
    <citation type="journal article" date="2013" name="Genome Biol.">
        <title>Genome of Acanthamoeba castellanii highlights extensive lateral gene transfer and early evolution of tyrosine kinase signaling.</title>
        <authorList>
            <person name="Clarke M."/>
            <person name="Lohan A.J."/>
            <person name="Liu B."/>
            <person name="Lagkouvardos I."/>
            <person name="Roy S."/>
            <person name="Zafar N."/>
            <person name="Bertelli C."/>
            <person name="Schilde C."/>
            <person name="Kianianmomeni A."/>
            <person name="Burglin T.R."/>
            <person name="Frech C."/>
            <person name="Turcotte B."/>
            <person name="Kopec K.O."/>
            <person name="Synnott J.M."/>
            <person name="Choo C."/>
            <person name="Paponov I."/>
            <person name="Finkler A."/>
            <person name="Soon Heng Tan C."/>
            <person name="Hutchins A.P."/>
            <person name="Weinmeier T."/>
            <person name="Rattei T."/>
            <person name="Chu J.S."/>
            <person name="Gimenez G."/>
            <person name="Irimia M."/>
            <person name="Rigden D.J."/>
            <person name="Fitzpatrick D.A."/>
            <person name="Lorenzo-Morales J."/>
            <person name="Bateman A."/>
            <person name="Chiu C.H."/>
            <person name="Tang P."/>
            <person name="Hegemann P."/>
            <person name="Fromm H."/>
            <person name="Raoult D."/>
            <person name="Greub G."/>
            <person name="Miranda-Saavedra D."/>
            <person name="Chen N."/>
            <person name="Nash P."/>
            <person name="Ginger M.L."/>
            <person name="Horn M."/>
            <person name="Schaap P."/>
            <person name="Caler L."/>
            <person name="Loftus B."/>
        </authorList>
    </citation>
    <scope>NUCLEOTIDE SEQUENCE [LARGE SCALE GENOMIC DNA]</scope>
    <source>
        <strain evidence="2 3">Neff</strain>
    </source>
</reference>
<dbReference type="KEGG" id="acan:ACA1_053860"/>
<dbReference type="InterPro" id="IPR013783">
    <property type="entry name" value="Ig-like_fold"/>
</dbReference>
<name>L8H608_ACACF</name>
<dbReference type="AlphaFoldDB" id="L8H608"/>
<dbReference type="RefSeq" id="XP_004344045.1">
    <property type="nucleotide sequence ID" value="XM_004343995.1"/>
</dbReference>
<accession>L8H608</accession>
<feature type="region of interest" description="Disordered" evidence="1">
    <location>
        <begin position="327"/>
        <end position="353"/>
    </location>
</feature>